<dbReference type="AlphaFoldDB" id="A0A0C9W602"/>
<evidence type="ECO:0000256" key="2">
    <source>
        <dbReference type="SAM" id="SignalP"/>
    </source>
</evidence>
<dbReference type="OrthoDB" id="623670at2759"/>
<reference evidence="3 4" key="1">
    <citation type="submission" date="2014-06" db="EMBL/GenBank/DDBJ databases">
        <title>Evolutionary Origins and Diversification of the Mycorrhizal Mutualists.</title>
        <authorList>
            <consortium name="DOE Joint Genome Institute"/>
            <consortium name="Mycorrhizal Genomics Consortium"/>
            <person name="Kohler A."/>
            <person name="Kuo A."/>
            <person name="Nagy L.G."/>
            <person name="Floudas D."/>
            <person name="Copeland A."/>
            <person name="Barry K.W."/>
            <person name="Cichocki N."/>
            <person name="Veneault-Fourrey C."/>
            <person name="LaButti K."/>
            <person name="Lindquist E.A."/>
            <person name="Lipzen A."/>
            <person name="Lundell T."/>
            <person name="Morin E."/>
            <person name="Murat C."/>
            <person name="Riley R."/>
            <person name="Ohm R."/>
            <person name="Sun H."/>
            <person name="Tunlid A."/>
            <person name="Henrissat B."/>
            <person name="Grigoriev I.V."/>
            <person name="Hibbett D.S."/>
            <person name="Martin F."/>
        </authorList>
    </citation>
    <scope>NUCLEOTIDE SEQUENCE [LARGE SCALE GENOMIC DNA]</scope>
    <source>
        <strain evidence="3 4">SS14</strain>
    </source>
</reference>
<dbReference type="Gene3D" id="2.40.40.10">
    <property type="entry name" value="RlpA-like domain"/>
    <property type="match status" value="1"/>
</dbReference>
<organism evidence="3 4">
    <name type="scientific">Sphaerobolus stellatus (strain SS14)</name>
    <dbReference type="NCBI Taxonomy" id="990650"/>
    <lineage>
        <taxon>Eukaryota</taxon>
        <taxon>Fungi</taxon>
        <taxon>Dikarya</taxon>
        <taxon>Basidiomycota</taxon>
        <taxon>Agaricomycotina</taxon>
        <taxon>Agaricomycetes</taxon>
        <taxon>Phallomycetidae</taxon>
        <taxon>Geastrales</taxon>
        <taxon>Sphaerobolaceae</taxon>
        <taxon>Sphaerobolus</taxon>
    </lineage>
</organism>
<proteinExistence type="predicted"/>
<feature type="chain" id="PRO_5002215728" description="BTB domain-containing protein" evidence="2">
    <location>
        <begin position="20"/>
        <end position="321"/>
    </location>
</feature>
<dbReference type="Proteomes" id="UP000054279">
    <property type="component" value="Unassembled WGS sequence"/>
</dbReference>
<accession>A0A0C9W602</accession>
<evidence type="ECO:0008006" key="5">
    <source>
        <dbReference type="Google" id="ProtNLM"/>
    </source>
</evidence>
<dbReference type="PANTHER" id="PTHR31836:SF25">
    <property type="entry name" value="RLPA-LIKE PROTEIN DOUBLE-PSI BETA-BARREL DOMAIN-CONTAINING PROTEIN"/>
    <property type="match status" value="1"/>
</dbReference>
<dbReference type="InterPro" id="IPR036908">
    <property type="entry name" value="RlpA-like_sf"/>
</dbReference>
<protein>
    <recommendedName>
        <fullName evidence="5">BTB domain-containing protein</fullName>
    </recommendedName>
</protein>
<gene>
    <name evidence="3" type="ORF">M422DRAFT_248180</name>
</gene>
<evidence type="ECO:0000256" key="1">
    <source>
        <dbReference type="ARBA" id="ARBA00022729"/>
    </source>
</evidence>
<dbReference type="PANTHER" id="PTHR31836">
    <property type="match status" value="1"/>
</dbReference>
<sequence>MYSTGLITLFTALFSVASASPASPETLERRVTHTGTATFYFQGGAAGACGQVHKDTDHVVALQTTQYDNGVFCGRTLTITDTATGKTAVGTVADECPGCNGSGSIDLSESLFEIFAPTSQGVFPAIWYPNALALKNLNFHSYHLITNLMALSFHGAKRLHKDTEKDSSNKLITFEKSLTYYLSDRMITLLVEDTGFRVNSYLLVRRSEVFATMLSLHGAEPEATADQSKDRSPVVQLQDNKANWEAFLDVFFGESVLSRSFISEAHTGRFAGDPRIAMKDMFNTVRKRCVDILRKILPDHFSVWKRGGKRAPHQETWHARL</sequence>
<evidence type="ECO:0000313" key="4">
    <source>
        <dbReference type="Proteomes" id="UP000054279"/>
    </source>
</evidence>
<dbReference type="CDD" id="cd22191">
    <property type="entry name" value="DPBB_RlpA_EXP_N-like"/>
    <property type="match status" value="1"/>
</dbReference>
<keyword evidence="4" id="KW-1185">Reference proteome</keyword>
<evidence type="ECO:0000313" key="3">
    <source>
        <dbReference type="EMBL" id="KIJ48026.1"/>
    </source>
</evidence>
<dbReference type="SUPFAM" id="SSF50685">
    <property type="entry name" value="Barwin-like endoglucanases"/>
    <property type="match status" value="1"/>
</dbReference>
<name>A0A0C9W602_SPHS4</name>
<dbReference type="HOGENOM" id="CLU_866453_0_0_1"/>
<dbReference type="EMBL" id="KN837099">
    <property type="protein sequence ID" value="KIJ48026.1"/>
    <property type="molecule type" value="Genomic_DNA"/>
</dbReference>
<feature type="signal peptide" evidence="2">
    <location>
        <begin position="1"/>
        <end position="19"/>
    </location>
</feature>
<dbReference type="InterPro" id="IPR051477">
    <property type="entry name" value="Expansin_CellWall"/>
</dbReference>
<keyword evidence="1 2" id="KW-0732">Signal</keyword>